<dbReference type="VEuPathDB" id="TriTrypDB:TcYC6_0053520"/>
<dbReference type="Proteomes" id="UP000246121">
    <property type="component" value="Unassembled WGS sequence"/>
</dbReference>
<dbReference type="InterPro" id="IPR013763">
    <property type="entry name" value="Cyclin-like_dom"/>
</dbReference>
<dbReference type="VEuPathDB" id="TriTrypDB:TCSYLVIO_001964"/>
<accession>A0A2V2UJH4</accession>
<evidence type="ECO:0000313" key="7">
    <source>
        <dbReference type="Proteomes" id="UP000246078"/>
    </source>
</evidence>
<dbReference type="GO" id="GO:0051301">
    <property type="term" value="P:cell division"/>
    <property type="evidence" value="ECO:0007669"/>
    <property type="project" value="UniProtKB-UniRule"/>
</dbReference>
<dbReference type="VEuPathDB" id="TriTrypDB:C3747_12g62"/>
<sequence>MSRARAHDTQVHVSSEMKQLLRRQKIHELAQLAAMVLQERCSQQRHLEYVCNTSFSSSQIPQISVFDYIRRIAKYSYCSPECFVLSIIYIDRYLFATKFPLTFRNVHRLMITAVIVSAKLRDDTHYSNTYYASLGGISTAELNGLELEFLKTIDWMTWVEPSQFEEYRAGLQTRYLECQLFSVAVENSEYGTSTTGGERDTPQ</sequence>
<comment type="similarity">
    <text evidence="2">Belongs to the cyclin family.</text>
</comment>
<dbReference type="VEuPathDB" id="TriTrypDB:TcG_00296"/>
<dbReference type="VEuPathDB" id="TriTrypDB:TcCL_NonESM00905"/>
<dbReference type="AlphaFoldDB" id="A0A2V2UJH4"/>
<dbReference type="PANTHER" id="PTHR15615:SF108">
    <property type="entry name" value="PROTEIN CNPPD1"/>
    <property type="match status" value="1"/>
</dbReference>
<dbReference type="InterPro" id="IPR012389">
    <property type="entry name" value="Cyclin_P/U"/>
</dbReference>
<dbReference type="Proteomes" id="UP000246078">
    <property type="component" value="Unassembled WGS sequence"/>
</dbReference>
<dbReference type="EMBL" id="PRFA01000017">
    <property type="protein sequence ID" value="PWU96948.1"/>
    <property type="molecule type" value="Genomic_DNA"/>
</dbReference>
<dbReference type="VEuPathDB" id="TriTrypDB:C4B63_297g7"/>
<evidence type="ECO:0000313" key="8">
    <source>
        <dbReference type="Proteomes" id="UP000246121"/>
    </source>
</evidence>
<dbReference type="VEuPathDB" id="TriTrypDB:TcBrA4_0104600"/>
<dbReference type="EMBL" id="PRFC01000012">
    <property type="protein sequence ID" value="PWV18671.1"/>
    <property type="molecule type" value="Genomic_DNA"/>
</dbReference>
<name>A0A2V2UJH4_TRYCR</name>
<dbReference type="InterPro" id="IPR013922">
    <property type="entry name" value="Cyclin_PHO80-like"/>
</dbReference>
<dbReference type="VEuPathDB" id="TriTrypDB:TcCLB.511727.199"/>
<evidence type="ECO:0000313" key="4">
    <source>
        <dbReference type="EMBL" id="PWU83662.1"/>
    </source>
</evidence>
<dbReference type="GO" id="GO:0019901">
    <property type="term" value="F:protein kinase binding"/>
    <property type="evidence" value="ECO:0007669"/>
    <property type="project" value="UniProtKB-UniRule"/>
</dbReference>
<dbReference type="Gene3D" id="1.10.472.10">
    <property type="entry name" value="Cyclin-like"/>
    <property type="match status" value="1"/>
</dbReference>
<dbReference type="OrthoDB" id="337735at2759"/>
<reference evidence="7 8" key="1">
    <citation type="journal article" date="2018" name="Microb. Genom.">
        <title>Expanding an expanded genome: long-read sequencing of Trypanosoma cruzi.</title>
        <authorList>
            <person name="Berna L."/>
            <person name="Rodriguez M."/>
            <person name="Chiribao M.L."/>
            <person name="Parodi-Talice A."/>
            <person name="Pita S."/>
            <person name="Rijo G."/>
            <person name="Alvarez-Valin F."/>
            <person name="Robello C."/>
        </authorList>
    </citation>
    <scope>NUCLEOTIDE SEQUENCE [LARGE SCALE GENOMIC DNA]</scope>
    <source>
        <strain evidence="4 8">Dm28c</strain>
        <strain evidence="6 7">TCC</strain>
    </source>
</reference>
<dbReference type="PANTHER" id="PTHR15615">
    <property type="match status" value="1"/>
</dbReference>
<dbReference type="VEuPathDB" id="TriTrypDB:C4B63_17g63"/>
<organism evidence="4 8">
    <name type="scientific">Trypanosoma cruzi</name>
    <dbReference type="NCBI Taxonomy" id="5693"/>
    <lineage>
        <taxon>Eukaryota</taxon>
        <taxon>Discoba</taxon>
        <taxon>Euglenozoa</taxon>
        <taxon>Kinetoplastea</taxon>
        <taxon>Metakinetoplastina</taxon>
        <taxon>Trypanosomatida</taxon>
        <taxon>Trypanosomatidae</taxon>
        <taxon>Trypanosoma</taxon>
        <taxon>Schizotrypanum</taxon>
    </lineage>
</organism>
<dbReference type="EMBL" id="PRFA01000297">
    <property type="protein sequence ID" value="PWU83662.1"/>
    <property type="molecule type" value="Genomic_DNA"/>
</dbReference>
<dbReference type="VEuPathDB" id="TriTrypDB:TCDM_07065"/>
<evidence type="ECO:0000313" key="5">
    <source>
        <dbReference type="EMBL" id="PWU96948.1"/>
    </source>
</evidence>
<dbReference type="VEuPathDB" id="TriTrypDB:ECC02_003740"/>
<dbReference type="VEuPathDB" id="TriTrypDB:TcCLB.508385.30"/>
<evidence type="ECO:0000256" key="1">
    <source>
        <dbReference type="ARBA" id="ARBA00023127"/>
    </source>
</evidence>
<evidence type="ECO:0000313" key="6">
    <source>
        <dbReference type="EMBL" id="PWV18671.1"/>
    </source>
</evidence>
<keyword evidence="1 2" id="KW-0195">Cyclin</keyword>
<dbReference type="CDD" id="cd20558">
    <property type="entry name" value="CYCLIN_ScPCL7-like"/>
    <property type="match status" value="1"/>
</dbReference>
<gene>
    <name evidence="6" type="ORF">C3747_12g62</name>
    <name evidence="5" type="ORF">C4B63_17g63</name>
    <name evidence="4" type="ORF">C4B63_297g7</name>
</gene>
<protein>
    <recommendedName>
        <fullName evidence="2">Cyclin</fullName>
    </recommendedName>
</protein>
<comment type="caution">
    <text evidence="4">The sequence shown here is derived from an EMBL/GenBank/DDBJ whole genome shotgun (WGS) entry which is preliminary data.</text>
</comment>
<dbReference type="SMART" id="SM00385">
    <property type="entry name" value="CYCLIN"/>
    <property type="match status" value="1"/>
</dbReference>
<dbReference type="VEuPathDB" id="TriTrypDB:BCY84_01444"/>
<dbReference type="SUPFAM" id="SSF47954">
    <property type="entry name" value="Cyclin-like"/>
    <property type="match status" value="1"/>
</dbReference>
<dbReference type="Pfam" id="PF08613">
    <property type="entry name" value="Cyclin"/>
    <property type="match status" value="1"/>
</dbReference>
<proteinExistence type="inferred from homology"/>
<dbReference type="VEuPathDB" id="TriTrypDB:Tc_MARK_2966"/>
<feature type="domain" description="Cyclin-like" evidence="3">
    <location>
        <begin position="67"/>
        <end position="151"/>
    </location>
</feature>
<evidence type="ECO:0000256" key="2">
    <source>
        <dbReference type="PIRNR" id="PIRNR027110"/>
    </source>
</evidence>
<evidence type="ECO:0000259" key="3">
    <source>
        <dbReference type="SMART" id="SM00385"/>
    </source>
</evidence>
<dbReference type="InterPro" id="IPR036915">
    <property type="entry name" value="Cyclin-like_sf"/>
</dbReference>
<dbReference type="PIRSF" id="PIRSF027110">
    <property type="entry name" value="PREG"/>
    <property type="match status" value="1"/>
</dbReference>